<dbReference type="Pfam" id="PF01594">
    <property type="entry name" value="AI-2E_transport"/>
    <property type="match status" value="1"/>
</dbReference>
<feature type="compositionally biased region" description="Pro residues" evidence="8">
    <location>
        <begin position="22"/>
        <end position="32"/>
    </location>
</feature>
<reference evidence="10" key="2">
    <citation type="submission" date="2023-01" db="EMBL/GenBank/DDBJ databases">
        <authorList>
            <person name="Sun Q."/>
            <person name="Evtushenko L."/>
        </authorList>
    </citation>
    <scope>NUCLEOTIDE SEQUENCE</scope>
    <source>
        <strain evidence="10">VKM Ac-1020</strain>
    </source>
</reference>
<feature type="transmembrane region" description="Helical" evidence="9">
    <location>
        <begin position="302"/>
        <end position="319"/>
    </location>
</feature>
<evidence type="ECO:0000256" key="1">
    <source>
        <dbReference type="ARBA" id="ARBA00004651"/>
    </source>
</evidence>
<feature type="transmembrane region" description="Helical" evidence="9">
    <location>
        <begin position="339"/>
        <end position="370"/>
    </location>
</feature>
<sequence length="411" mass="43114">MSDDTPPSSRAGFLRRRRAAPPSAPPASPPPADPVEVPVGLRIATAYGWRFLVLAAVAAVIVWLVIQFKLLVIPIFVATLLTALLFPFFSWMLRHRVPRVLAVVVSVLGTLAIVTGLVWLVVWQISRQAEEVRARAAESIAGLRTFLIDGGLVTAQQLDDLLAGGLQLVEEQADLLLNGALAVGSTVGHVAAGALVALFVLLCFLLDGAGIWRWTLRLFPRAARPAVDAAARNGWTTLINYARTQIIVATIDAIGIGIGAFALGVPLAIPIAVLVFLGAFVPFVGAIVTGALAVVIALAYNGIWIGVAMLAVVLLVQQVESHILQPLLMGSAVKVHPLAVVLVVAGGSMVGGIAGALFAVPVAAFVNVVAVTLSSGSWRTGAEVRSADLIWSTVPKSLGRGDEDDHRKART</sequence>
<reference evidence="10" key="1">
    <citation type="journal article" date="2014" name="Int. J. Syst. Evol. Microbiol.">
        <title>Complete genome sequence of Corynebacterium casei LMG S-19264T (=DSM 44701T), isolated from a smear-ripened cheese.</title>
        <authorList>
            <consortium name="US DOE Joint Genome Institute (JGI-PGF)"/>
            <person name="Walter F."/>
            <person name="Albersmeier A."/>
            <person name="Kalinowski J."/>
            <person name="Ruckert C."/>
        </authorList>
    </citation>
    <scope>NUCLEOTIDE SEQUENCE</scope>
    <source>
        <strain evidence="10">VKM Ac-1020</strain>
    </source>
</reference>
<keyword evidence="5 9" id="KW-0812">Transmembrane</keyword>
<keyword evidence="7 9" id="KW-0472">Membrane</keyword>
<evidence type="ECO:0000313" key="11">
    <source>
        <dbReference type="Proteomes" id="UP001142462"/>
    </source>
</evidence>
<feature type="transmembrane region" description="Helical" evidence="9">
    <location>
        <begin position="271"/>
        <end position="295"/>
    </location>
</feature>
<evidence type="ECO:0000256" key="8">
    <source>
        <dbReference type="SAM" id="MobiDB-lite"/>
    </source>
</evidence>
<comment type="similarity">
    <text evidence="2">Belongs to the autoinducer-2 exporter (AI-2E) (TC 2.A.86) family.</text>
</comment>
<accession>A0A9W6LXB6</accession>
<dbReference type="RefSeq" id="WP_271173776.1">
    <property type="nucleotide sequence ID" value="NZ_BSEJ01000010.1"/>
</dbReference>
<evidence type="ECO:0000256" key="6">
    <source>
        <dbReference type="ARBA" id="ARBA00022989"/>
    </source>
</evidence>
<keyword evidence="11" id="KW-1185">Reference proteome</keyword>
<dbReference type="InterPro" id="IPR002549">
    <property type="entry name" value="AI-2E-like"/>
</dbReference>
<proteinExistence type="inferred from homology"/>
<evidence type="ECO:0000256" key="5">
    <source>
        <dbReference type="ARBA" id="ARBA00022692"/>
    </source>
</evidence>
<feature type="transmembrane region" description="Helical" evidence="9">
    <location>
        <begin position="246"/>
        <end position="265"/>
    </location>
</feature>
<dbReference type="AlphaFoldDB" id="A0A9W6LXB6"/>
<dbReference type="Proteomes" id="UP001142462">
    <property type="component" value="Unassembled WGS sequence"/>
</dbReference>
<evidence type="ECO:0000256" key="9">
    <source>
        <dbReference type="SAM" id="Phobius"/>
    </source>
</evidence>
<dbReference type="PANTHER" id="PTHR21716:SF53">
    <property type="entry name" value="PERMEASE PERM-RELATED"/>
    <property type="match status" value="1"/>
</dbReference>
<keyword evidence="3" id="KW-0813">Transport</keyword>
<feature type="transmembrane region" description="Helical" evidence="9">
    <location>
        <begin position="72"/>
        <end position="93"/>
    </location>
</feature>
<dbReference type="EMBL" id="BSEJ01000010">
    <property type="protein sequence ID" value="GLJ62083.1"/>
    <property type="molecule type" value="Genomic_DNA"/>
</dbReference>
<dbReference type="GO" id="GO:0005886">
    <property type="term" value="C:plasma membrane"/>
    <property type="evidence" value="ECO:0007669"/>
    <property type="project" value="UniProtKB-SubCell"/>
</dbReference>
<keyword evidence="4" id="KW-1003">Cell membrane</keyword>
<evidence type="ECO:0000256" key="4">
    <source>
        <dbReference type="ARBA" id="ARBA00022475"/>
    </source>
</evidence>
<feature type="transmembrane region" description="Helical" evidence="9">
    <location>
        <begin position="100"/>
        <end position="122"/>
    </location>
</feature>
<protein>
    <submittedName>
        <fullName evidence="10">AI-2E family transporter</fullName>
    </submittedName>
</protein>
<feature type="region of interest" description="Disordered" evidence="8">
    <location>
        <begin position="1"/>
        <end position="32"/>
    </location>
</feature>
<gene>
    <name evidence="10" type="ORF">GCM10017576_22130</name>
</gene>
<dbReference type="GO" id="GO:0055085">
    <property type="term" value="P:transmembrane transport"/>
    <property type="evidence" value="ECO:0007669"/>
    <property type="project" value="TreeGrafter"/>
</dbReference>
<evidence type="ECO:0000256" key="7">
    <source>
        <dbReference type="ARBA" id="ARBA00023136"/>
    </source>
</evidence>
<comment type="subcellular location">
    <subcellularLocation>
        <location evidence="1">Cell membrane</location>
        <topology evidence="1">Multi-pass membrane protein</topology>
    </subcellularLocation>
</comment>
<name>A0A9W6LXB6_9MICO</name>
<feature type="transmembrane region" description="Helical" evidence="9">
    <location>
        <begin position="190"/>
        <end position="212"/>
    </location>
</feature>
<feature type="transmembrane region" description="Helical" evidence="9">
    <location>
        <begin position="47"/>
        <end position="66"/>
    </location>
</feature>
<evidence type="ECO:0000313" key="10">
    <source>
        <dbReference type="EMBL" id="GLJ62083.1"/>
    </source>
</evidence>
<evidence type="ECO:0000256" key="3">
    <source>
        <dbReference type="ARBA" id="ARBA00022448"/>
    </source>
</evidence>
<comment type="caution">
    <text evidence="10">The sequence shown here is derived from an EMBL/GenBank/DDBJ whole genome shotgun (WGS) entry which is preliminary data.</text>
</comment>
<evidence type="ECO:0000256" key="2">
    <source>
        <dbReference type="ARBA" id="ARBA00009773"/>
    </source>
</evidence>
<keyword evidence="6 9" id="KW-1133">Transmembrane helix</keyword>
<dbReference type="PANTHER" id="PTHR21716">
    <property type="entry name" value="TRANSMEMBRANE PROTEIN"/>
    <property type="match status" value="1"/>
</dbReference>
<organism evidence="10 11">
    <name type="scientific">Microbacterium barkeri</name>
    <dbReference type="NCBI Taxonomy" id="33917"/>
    <lineage>
        <taxon>Bacteria</taxon>
        <taxon>Bacillati</taxon>
        <taxon>Actinomycetota</taxon>
        <taxon>Actinomycetes</taxon>
        <taxon>Micrococcales</taxon>
        <taxon>Microbacteriaceae</taxon>
        <taxon>Microbacterium</taxon>
    </lineage>
</organism>